<organism evidence="1">
    <name type="scientific">Albugo laibachii Nc14</name>
    <dbReference type="NCBI Taxonomy" id="890382"/>
    <lineage>
        <taxon>Eukaryota</taxon>
        <taxon>Sar</taxon>
        <taxon>Stramenopiles</taxon>
        <taxon>Oomycota</taxon>
        <taxon>Peronosporomycetes</taxon>
        <taxon>Albuginales</taxon>
        <taxon>Albuginaceae</taxon>
        <taxon>Albugo</taxon>
    </lineage>
</organism>
<dbReference type="HOGENOM" id="CLU_001650_6_4_1"/>
<dbReference type="PANTHER" id="PTHR11439">
    <property type="entry name" value="GAG-POL-RELATED RETROTRANSPOSON"/>
    <property type="match status" value="1"/>
</dbReference>
<proteinExistence type="predicted"/>
<name>F0WLM0_9STRA</name>
<dbReference type="CDD" id="cd09272">
    <property type="entry name" value="RNase_HI_RT_Ty1"/>
    <property type="match status" value="1"/>
</dbReference>
<reference evidence="1" key="2">
    <citation type="submission" date="2011-02" db="EMBL/GenBank/DDBJ databases">
        <authorList>
            <person name="MacLean D."/>
        </authorList>
    </citation>
    <scope>NUCLEOTIDE SEQUENCE</scope>
</reference>
<dbReference type="EMBL" id="FR824192">
    <property type="protein sequence ID" value="CCA22186.1"/>
    <property type="molecule type" value="Genomic_DNA"/>
</dbReference>
<gene>
    <name evidence="1" type="primary">AlNc14C147G7409</name>
    <name evidence="1" type="ORF">ALNC14_083290</name>
</gene>
<sequence length="144" mass="16156">MSGNMVMVNGTPVVYKSRLQKSVALSSAEAEYMVMSMCAKEILWVKQILLEMGHSIGRPIQIFGDNQSAIAIATNDAYQSRAKHIDIRHHFIREHVKFGNIKLEYIAAKLQLADFLTKAIATRHFEHLIKLSGIRKLCRGGCGE</sequence>
<evidence type="ECO:0000313" key="1">
    <source>
        <dbReference type="EMBL" id="CCA22186.1"/>
    </source>
</evidence>
<protein>
    <submittedName>
        <fullName evidence="1">Putative polyprotein</fullName>
    </submittedName>
</protein>
<accession>F0WLM0</accession>
<dbReference type="PANTHER" id="PTHR11439:SF440">
    <property type="entry name" value="INTEGRASE CATALYTIC DOMAIN-CONTAINING PROTEIN"/>
    <property type="match status" value="1"/>
</dbReference>
<dbReference type="AlphaFoldDB" id="F0WLM0"/>
<reference evidence="1" key="1">
    <citation type="journal article" date="2011" name="PLoS Biol.">
        <title>Gene gain and loss during evolution of obligate parasitism in the white rust pathogen of Arabidopsis thaliana.</title>
        <authorList>
            <person name="Kemen E."/>
            <person name="Gardiner A."/>
            <person name="Schultz-Larsen T."/>
            <person name="Kemen A.C."/>
            <person name="Balmuth A.L."/>
            <person name="Robert-Seilaniantz A."/>
            <person name="Bailey K."/>
            <person name="Holub E."/>
            <person name="Studholme D.J."/>
            <person name="Maclean D."/>
            <person name="Jones J.D."/>
        </authorList>
    </citation>
    <scope>NUCLEOTIDE SEQUENCE</scope>
</reference>